<dbReference type="EMBL" id="SHKO01000007">
    <property type="protein sequence ID" value="RZT91057.1"/>
    <property type="molecule type" value="Genomic_DNA"/>
</dbReference>
<feature type="signal peptide" evidence="1">
    <location>
        <begin position="1"/>
        <end position="18"/>
    </location>
</feature>
<protein>
    <recommendedName>
        <fullName evidence="4">Lipoprotein</fullName>
    </recommendedName>
</protein>
<keyword evidence="3" id="KW-1185">Reference proteome</keyword>
<dbReference type="Proteomes" id="UP000293398">
    <property type="component" value="Unassembled WGS sequence"/>
</dbReference>
<dbReference type="AlphaFoldDB" id="A0A4Q7V693"/>
<dbReference type="RefSeq" id="WP_165393186.1">
    <property type="nucleotide sequence ID" value="NZ_SHKO01000007.1"/>
</dbReference>
<evidence type="ECO:0000313" key="2">
    <source>
        <dbReference type="EMBL" id="RZT91057.1"/>
    </source>
</evidence>
<proteinExistence type="predicted"/>
<comment type="caution">
    <text evidence="2">The sequence shown here is derived from an EMBL/GenBank/DDBJ whole genome shotgun (WGS) entry which is preliminary data.</text>
</comment>
<feature type="chain" id="PRO_5020606772" description="Lipoprotein" evidence="1">
    <location>
        <begin position="19"/>
        <end position="47"/>
    </location>
</feature>
<evidence type="ECO:0008006" key="4">
    <source>
        <dbReference type="Google" id="ProtNLM"/>
    </source>
</evidence>
<evidence type="ECO:0000313" key="3">
    <source>
        <dbReference type="Proteomes" id="UP000293398"/>
    </source>
</evidence>
<name>A0A4Q7V693_9BURK</name>
<gene>
    <name evidence="2" type="ORF">EV681_4580</name>
</gene>
<keyword evidence="1" id="KW-0732">Signal</keyword>
<reference evidence="2 3" key="1">
    <citation type="submission" date="2019-02" db="EMBL/GenBank/DDBJ databases">
        <title>Genomic Encyclopedia of Type Strains, Phase IV (KMG-IV): sequencing the most valuable type-strain genomes for metagenomic binning, comparative biology and taxonomic classification.</title>
        <authorList>
            <person name="Goeker M."/>
        </authorList>
    </citation>
    <scope>NUCLEOTIDE SEQUENCE [LARGE SCALE GENOMIC DNA]</scope>
    <source>
        <strain evidence="2 3">DSM 23814</strain>
    </source>
</reference>
<dbReference type="PROSITE" id="PS51257">
    <property type="entry name" value="PROKAR_LIPOPROTEIN"/>
    <property type="match status" value="1"/>
</dbReference>
<sequence>MKKLFLSALMLVSLAACASHTPAPEPKGTPFPINQGYEIKGEFRHVL</sequence>
<organism evidence="2 3">
    <name type="scientific">Advenella incenata</name>
    <dbReference type="NCBI Taxonomy" id="267800"/>
    <lineage>
        <taxon>Bacteria</taxon>
        <taxon>Pseudomonadati</taxon>
        <taxon>Pseudomonadota</taxon>
        <taxon>Betaproteobacteria</taxon>
        <taxon>Burkholderiales</taxon>
        <taxon>Alcaligenaceae</taxon>
    </lineage>
</organism>
<evidence type="ECO:0000256" key="1">
    <source>
        <dbReference type="SAM" id="SignalP"/>
    </source>
</evidence>
<accession>A0A4Q7V693</accession>